<evidence type="ECO:0000313" key="2">
    <source>
        <dbReference type="Proteomes" id="UP000647133"/>
    </source>
</evidence>
<organism evidence="1 2">
    <name type="scientific">Echinicola arenosa</name>
    <dbReference type="NCBI Taxonomy" id="2774144"/>
    <lineage>
        <taxon>Bacteria</taxon>
        <taxon>Pseudomonadati</taxon>
        <taxon>Bacteroidota</taxon>
        <taxon>Cytophagia</taxon>
        <taxon>Cytophagales</taxon>
        <taxon>Cyclobacteriaceae</taxon>
        <taxon>Echinicola</taxon>
    </lineage>
</organism>
<proteinExistence type="predicted"/>
<dbReference type="Pfam" id="PF13650">
    <property type="entry name" value="Asp_protease_2"/>
    <property type="match status" value="1"/>
</dbReference>
<dbReference type="InterPro" id="IPR036034">
    <property type="entry name" value="PDZ_sf"/>
</dbReference>
<dbReference type="InterPro" id="IPR021109">
    <property type="entry name" value="Peptidase_aspartic_dom_sf"/>
</dbReference>
<dbReference type="SUPFAM" id="SSF54427">
    <property type="entry name" value="NTF2-like"/>
    <property type="match status" value="1"/>
</dbReference>
<sequence length="524" mass="58881">MINTTNIKPIDALKFIVGNKFKYNLTRVIFLFLCVFQFGYSGNAQSKKEIKKSVEAFEVAMKSRDIEAMKALIAPDFMIGVYGGDTRDYLLESIVKVYPKINDIVFVKKESRKDITLAEVILKDSDGGEDRGNFAYEKNGLLIYTDFFDRLYKLDRYTDRGLVASIPFELAEGKIFIKLRLNDSPDLLTMIFDTGADGMALSPSASQRIGIKNTQERETAVVGGKTSVQFSKNNTVHINDSLDLDNQNLVIFPGLAGRADGLIGGGILRSFTTRIDFDKGVIELYDFNSYTPSKEVEVVPVDFNSGLPVIPVNYHLANKAEELTANMVFDTGAGYNMIFFGPYVGKENLEEGFKAEFYSTNYSMGMATPTKMGYMDYAKLGDFELQNILVSLQAHDPDKGEWNSDAGSFGLELIQKFNVTIDRLHHKLYLEANENYDRPTDFVLAGMILQFNDQNELEVKQVIGGTMASTEGIKPGYKIMMINDYTTDELMLVENINDLINEKDQDFLLRILTGDQMRQVTLSN</sequence>
<keyword evidence="2" id="KW-1185">Reference proteome</keyword>
<keyword evidence="1" id="KW-0645">Protease</keyword>
<dbReference type="CDD" id="cd05483">
    <property type="entry name" value="retropepsin_like_bacteria"/>
    <property type="match status" value="1"/>
</dbReference>
<keyword evidence="1" id="KW-0378">Hydrolase</keyword>
<protein>
    <submittedName>
        <fullName evidence="1">Aspartyl protease family protein</fullName>
    </submittedName>
</protein>
<dbReference type="Gene3D" id="2.40.70.10">
    <property type="entry name" value="Acid Proteases"/>
    <property type="match status" value="1"/>
</dbReference>
<dbReference type="GO" id="GO:0006508">
    <property type="term" value="P:proteolysis"/>
    <property type="evidence" value="ECO:0007669"/>
    <property type="project" value="UniProtKB-KW"/>
</dbReference>
<comment type="caution">
    <text evidence="1">The sequence shown here is derived from an EMBL/GenBank/DDBJ whole genome shotgun (WGS) entry which is preliminary data.</text>
</comment>
<dbReference type="Proteomes" id="UP000647133">
    <property type="component" value="Unassembled WGS sequence"/>
</dbReference>
<dbReference type="GO" id="GO:0008233">
    <property type="term" value="F:peptidase activity"/>
    <property type="evidence" value="ECO:0007669"/>
    <property type="project" value="UniProtKB-KW"/>
</dbReference>
<dbReference type="EMBL" id="JACYTQ010000001">
    <property type="protein sequence ID" value="MBD8487747.1"/>
    <property type="molecule type" value="Genomic_DNA"/>
</dbReference>
<name>A0ABR9AG79_9BACT</name>
<dbReference type="SUPFAM" id="SSF50156">
    <property type="entry name" value="PDZ domain-like"/>
    <property type="match status" value="1"/>
</dbReference>
<evidence type="ECO:0000313" key="1">
    <source>
        <dbReference type="EMBL" id="MBD8487747.1"/>
    </source>
</evidence>
<dbReference type="SUPFAM" id="SSF50630">
    <property type="entry name" value="Acid proteases"/>
    <property type="match status" value="1"/>
</dbReference>
<accession>A0ABR9AG79</accession>
<gene>
    <name evidence="1" type="ORF">IFO69_03195</name>
</gene>
<dbReference type="InterPro" id="IPR032710">
    <property type="entry name" value="NTF2-like_dom_sf"/>
</dbReference>
<reference evidence="1 2" key="1">
    <citation type="submission" date="2020-09" db="EMBL/GenBank/DDBJ databases">
        <title>Echinicola sp. CAU 1574 isolated from sand of Sido Beach.</title>
        <authorList>
            <person name="Kim W."/>
        </authorList>
    </citation>
    <scope>NUCLEOTIDE SEQUENCE [LARGE SCALE GENOMIC DNA]</scope>
    <source>
        <strain evidence="1 2">CAU 1574</strain>
    </source>
</reference>
<dbReference type="InterPro" id="IPR034122">
    <property type="entry name" value="Retropepsin-like_bacterial"/>
</dbReference>